<evidence type="ECO:0000313" key="2">
    <source>
        <dbReference type="Proteomes" id="UP000030687"/>
    </source>
</evidence>
<dbReference type="Proteomes" id="UP000030687">
    <property type="component" value="Unassembled WGS sequence"/>
</dbReference>
<dbReference type="AlphaFoldDB" id="V4SR59"/>
<dbReference type="EMBL" id="KI536861">
    <property type="protein sequence ID" value="ESR43162.1"/>
    <property type="molecule type" value="Genomic_DNA"/>
</dbReference>
<dbReference type="InParanoid" id="V4SR59"/>
<reference evidence="1 2" key="1">
    <citation type="submission" date="2013-10" db="EMBL/GenBank/DDBJ databases">
        <authorList>
            <consortium name="International Citrus Genome Consortium"/>
            <person name="Jenkins J."/>
            <person name="Schmutz J."/>
            <person name="Prochnik S."/>
            <person name="Rokhsar D."/>
            <person name="Gmitter F."/>
            <person name="Ollitrault P."/>
            <person name="Machado M."/>
            <person name="Talon M."/>
            <person name="Wincker P."/>
            <person name="Jaillon O."/>
            <person name="Morgante M."/>
        </authorList>
    </citation>
    <scope>NUCLEOTIDE SEQUENCE</scope>
    <source>
        <strain evidence="2">cv. Clemenules</strain>
    </source>
</reference>
<accession>V4SR59</accession>
<evidence type="ECO:0000313" key="1">
    <source>
        <dbReference type="EMBL" id="ESR43162.1"/>
    </source>
</evidence>
<dbReference type="Gramene" id="ESR43162">
    <property type="protein sequence ID" value="ESR43162"/>
    <property type="gene ID" value="CICLE_v10013669mg"/>
</dbReference>
<sequence length="115" mass="12840">MPTCIHNKFDRHALKETVVLNVNPRGWFLLATTCYKASASALGMATAYTVNLVLKLYRVVGRCFLNPTVLLLIVSKNSKKGHLIAGVDVNTQLHYFQREGTGLLSSTDKIFCKRQ</sequence>
<dbReference type="KEGG" id="cic:CICLE_v10013669mg"/>
<protein>
    <submittedName>
        <fullName evidence="1">Uncharacterized protein</fullName>
    </submittedName>
</protein>
<gene>
    <name evidence="1" type="ORF">CICLE_v10013669mg</name>
</gene>
<keyword evidence="2" id="KW-1185">Reference proteome</keyword>
<organism evidence="1 2">
    <name type="scientific">Citrus clementina</name>
    <name type="common">Clementine</name>
    <name type="synonym">Citrus deliciosa x Citrus sinensis</name>
    <dbReference type="NCBI Taxonomy" id="85681"/>
    <lineage>
        <taxon>Eukaryota</taxon>
        <taxon>Viridiplantae</taxon>
        <taxon>Streptophyta</taxon>
        <taxon>Embryophyta</taxon>
        <taxon>Tracheophyta</taxon>
        <taxon>Spermatophyta</taxon>
        <taxon>Magnoliopsida</taxon>
        <taxon>eudicotyledons</taxon>
        <taxon>Gunneridae</taxon>
        <taxon>Pentapetalae</taxon>
        <taxon>rosids</taxon>
        <taxon>malvids</taxon>
        <taxon>Sapindales</taxon>
        <taxon>Rutaceae</taxon>
        <taxon>Aurantioideae</taxon>
        <taxon>Citrus</taxon>
    </lineage>
</organism>
<proteinExistence type="predicted"/>
<name>V4SR59_CITCL</name>